<dbReference type="AlphaFoldDB" id="A0A9Q8LCI8"/>
<gene>
    <name evidence="1" type="ORF">CLAFUR5_07780</name>
</gene>
<dbReference type="RefSeq" id="XP_047759235.1">
    <property type="nucleotide sequence ID" value="XM_047906928.1"/>
</dbReference>
<reference evidence="1" key="1">
    <citation type="submission" date="2021-12" db="EMBL/GenBank/DDBJ databases">
        <authorList>
            <person name="Zaccaron A."/>
            <person name="Stergiopoulos I."/>
        </authorList>
    </citation>
    <scope>NUCLEOTIDE SEQUENCE</scope>
    <source>
        <strain evidence="1">Race5_Kim</strain>
    </source>
</reference>
<dbReference type="EMBL" id="CP090165">
    <property type="protein sequence ID" value="UJO14869.1"/>
    <property type="molecule type" value="Genomic_DNA"/>
</dbReference>
<proteinExistence type="predicted"/>
<protein>
    <submittedName>
        <fullName evidence="1">Uncharacterized protein</fullName>
    </submittedName>
</protein>
<dbReference type="GeneID" id="71987658"/>
<evidence type="ECO:0000313" key="1">
    <source>
        <dbReference type="EMBL" id="UJO14869.1"/>
    </source>
</evidence>
<dbReference type="KEGG" id="ffu:CLAFUR5_07780"/>
<dbReference type="Proteomes" id="UP000756132">
    <property type="component" value="Chromosome 3"/>
</dbReference>
<keyword evidence="2" id="KW-1185">Reference proteome</keyword>
<accession>A0A9Q8LCI8</accession>
<name>A0A9Q8LCI8_PASFU</name>
<sequence>MPVSLDDINNLNCTRDLGPFGRRHGLWHGSADDSHHVLGRDGKVLGMDLSLGMVQAPHCQYNKDKRGGAFHAPQAIVLRIFTLQPVWMA</sequence>
<organism evidence="1 2">
    <name type="scientific">Passalora fulva</name>
    <name type="common">Tomato leaf mold</name>
    <name type="synonym">Cladosporium fulvum</name>
    <dbReference type="NCBI Taxonomy" id="5499"/>
    <lineage>
        <taxon>Eukaryota</taxon>
        <taxon>Fungi</taxon>
        <taxon>Dikarya</taxon>
        <taxon>Ascomycota</taxon>
        <taxon>Pezizomycotina</taxon>
        <taxon>Dothideomycetes</taxon>
        <taxon>Dothideomycetidae</taxon>
        <taxon>Mycosphaerellales</taxon>
        <taxon>Mycosphaerellaceae</taxon>
        <taxon>Fulvia</taxon>
    </lineage>
</organism>
<evidence type="ECO:0000313" key="2">
    <source>
        <dbReference type="Proteomes" id="UP000756132"/>
    </source>
</evidence>
<reference evidence="1" key="2">
    <citation type="journal article" date="2022" name="Microb. Genom.">
        <title>A chromosome-scale genome assembly of the tomato pathogen Cladosporium fulvum reveals a compartmentalized genome architecture and the presence of a dispensable chromosome.</title>
        <authorList>
            <person name="Zaccaron A.Z."/>
            <person name="Chen L.H."/>
            <person name="Samaras A."/>
            <person name="Stergiopoulos I."/>
        </authorList>
    </citation>
    <scope>NUCLEOTIDE SEQUENCE</scope>
    <source>
        <strain evidence="1">Race5_Kim</strain>
    </source>
</reference>